<dbReference type="EMBL" id="JAAAHY010003757">
    <property type="protein sequence ID" value="KAF9937991.1"/>
    <property type="molecule type" value="Genomic_DNA"/>
</dbReference>
<keyword evidence="3" id="KW-1185">Reference proteome</keyword>
<organism evidence="2 3">
    <name type="scientific">Mortierella alpina</name>
    <name type="common">Oleaginous fungus</name>
    <name type="synonym">Mortierella renispora</name>
    <dbReference type="NCBI Taxonomy" id="64518"/>
    <lineage>
        <taxon>Eukaryota</taxon>
        <taxon>Fungi</taxon>
        <taxon>Fungi incertae sedis</taxon>
        <taxon>Mucoromycota</taxon>
        <taxon>Mortierellomycotina</taxon>
        <taxon>Mortierellomycetes</taxon>
        <taxon>Mortierellales</taxon>
        <taxon>Mortierellaceae</taxon>
        <taxon>Mortierella</taxon>
    </lineage>
</organism>
<comment type="caution">
    <text evidence="2">The sequence shown here is derived from an EMBL/GenBank/DDBJ whole genome shotgun (WGS) entry which is preliminary data.</text>
</comment>
<proteinExistence type="predicted"/>
<feature type="non-terminal residue" evidence="2">
    <location>
        <position position="1"/>
    </location>
</feature>
<feature type="region of interest" description="Disordered" evidence="1">
    <location>
        <begin position="1"/>
        <end position="54"/>
    </location>
</feature>
<name>A0A9P6LTI6_MORAP</name>
<evidence type="ECO:0000256" key="1">
    <source>
        <dbReference type="SAM" id="MobiDB-lite"/>
    </source>
</evidence>
<dbReference type="Proteomes" id="UP000738359">
    <property type="component" value="Unassembled WGS sequence"/>
</dbReference>
<feature type="non-terminal residue" evidence="2">
    <location>
        <position position="54"/>
    </location>
</feature>
<protein>
    <submittedName>
        <fullName evidence="2">Uncharacterized protein</fullName>
    </submittedName>
</protein>
<accession>A0A9P6LTI6</accession>
<sequence>PLPDQPLPSHPTVTATNRADVTASPAQPGDATVSPAQFSTRARDVTALPAQLST</sequence>
<evidence type="ECO:0000313" key="2">
    <source>
        <dbReference type="EMBL" id="KAF9937991.1"/>
    </source>
</evidence>
<reference evidence="2" key="1">
    <citation type="journal article" date="2020" name="Fungal Divers.">
        <title>Resolving the Mortierellaceae phylogeny through synthesis of multi-gene phylogenetics and phylogenomics.</title>
        <authorList>
            <person name="Vandepol N."/>
            <person name="Liber J."/>
            <person name="Desiro A."/>
            <person name="Na H."/>
            <person name="Kennedy M."/>
            <person name="Barry K."/>
            <person name="Grigoriev I.V."/>
            <person name="Miller A.N."/>
            <person name="O'Donnell K."/>
            <person name="Stajich J.E."/>
            <person name="Bonito G."/>
        </authorList>
    </citation>
    <scope>NUCLEOTIDE SEQUENCE</scope>
    <source>
        <strain evidence="2">CK1249</strain>
    </source>
</reference>
<evidence type="ECO:0000313" key="3">
    <source>
        <dbReference type="Proteomes" id="UP000738359"/>
    </source>
</evidence>
<gene>
    <name evidence="2" type="ORF">BGZ70_006596</name>
</gene>
<dbReference type="AlphaFoldDB" id="A0A9P6LTI6"/>